<dbReference type="SUPFAM" id="SSF117457">
    <property type="entry name" value="FumA C-terminal domain-like"/>
    <property type="match status" value="1"/>
</dbReference>
<evidence type="ECO:0000313" key="5">
    <source>
        <dbReference type="Proteomes" id="UP000199266"/>
    </source>
</evidence>
<dbReference type="InterPro" id="IPR036660">
    <property type="entry name" value="Fe-S_hydroAse_TtdB_cat_sf"/>
</dbReference>
<dbReference type="NCBIfam" id="NF005310">
    <property type="entry name" value="PRK06842.1"/>
    <property type="match status" value="1"/>
</dbReference>
<dbReference type="PANTHER" id="PTHR43351">
    <property type="entry name" value="L(+)-TARTRATE DEHYDRATASE SUBUNIT BETA"/>
    <property type="match status" value="1"/>
</dbReference>
<reference evidence="5" key="1">
    <citation type="submission" date="2016-10" db="EMBL/GenBank/DDBJ databases">
        <authorList>
            <person name="Varghese N."/>
            <person name="Submissions S."/>
        </authorList>
    </citation>
    <scope>NUCLEOTIDE SEQUENCE [LARGE SCALE GENOMIC DNA]</scope>
    <source>
        <strain evidence="5">DSM 13490</strain>
    </source>
</reference>
<keyword evidence="2" id="KW-0456">Lyase</keyword>
<dbReference type="Pfam" id="PF05683">
    <property type="entry name" value="Fumerase_C"/>
    <property type="match status" value="1"/>
</dbReference>
<sequence>MKGRKVRTPLEEDIVKDLYVGERVLLSGIIYTARDAAHRRMAEALKRGENLPFDLRGQVIYYAGPAPAPPGAPIGSIGPTTSGRMDRYTPMLLEMGLKGMIGKGRRGPEVIAAVRTNGAVYFGATGGAAALLAKRVKASRVIAYDDLGPEAIYELLVEDFPLLVVVDSEGNDLYEIGPGQWSSSRGERIGEDR</sequence>
<evidence type="ECO:0000256" key="1">
    <source>
        <dbReference type="ARBA" id="ARBA00008876"/>
    </source>
</evidence>
<evidence type="ECO:0000313" key="4">
    <source>
        <dbReference type="EMBL" id="SDX98226.1"/>
    </source>
</evidence>
<dbReference type="EMBL" id="FNPD01000007">
    <property type="protein sequence ID" value="SDX98226.1"/>
    <property type="molecule type" value="Genomic_DNA"/>
</dbReference>
<accession>A0A1H3G4R1</accession>
<dbReference type="Proteomes" id="UP000199266">
    <property type="component" value="Unassembled WGS sequence"/>
</dbReference>
<dbReference type="PANTHER" id="PTHR43351:SF2">
    <property type="entry name" value="L(+)-TARTRATE DEHYDRATASE SUBUNIT BETA-RELATED"/>
    <property type="match status" value="1"/>
</dbReference>
<comment type="similarity">
    <text evidence="1">Belongs to the class-I fumarase family.</text>
</comment>
<name>A0A1H3G4R1_9BACT</name>
<dbReference type="RefSeq" id="WP_091461610.1">
    <property type="nucleotide sequence ID" value="NZ_FNPD01000007.1"/>
</dbReference>
<dbReference type="InterPro" id="IPR004647">
    <property type="entry name" value="Fe-S_hydro-lyase_TtdB-typ_cat"/>
</dbReference>
<keyword evidence="5" id="KW-1185">Reference proteome</keyword>
<dbReference type="AlphaFoldDB" id="A0A1H3G4R1"/>
<proteinExistence type="inferred from homology"/>
<organism evidence="4 5">
    <name type="scientific">Acetomicrobium thermoterrenum DSM 13490</name>
    <dbReference type="NCBI Taxonomy" id="1120987"/>
    <lineage>
        <taxon>Bacteria</taxon>
        <taxon>Thermotogati</taxon>
        <taxon>Synergistota</taxon>
        <taxon>Synergistia</taxon>
        <taxon>Synergistales</taxon>
        <taxon>Acetomicrobiaceae</taxon>
        <taxon>Acetomicrobium</taxon>
    </lineage>
</organism>
<dbReference type="Gene3D" id="3.20.130.10">
    <property type="entry name" value="Fe-S hydro-lyase, tartrate dehydratase beta-type, catalytic domain"/>
    <property type="match status" value="1"/>
</dbReference>
<feature type="domain" description="Fe-S hydro-lyase tartrate dehydratase beta-type catalytic" evidence="3">
    <location>
        <begin position="10"/>
        <end position="175"/>
    </location>
</feature>
<evidence type="ECO:0000256" key="2">
    <source>
        <dbReference type="ARBA" id="ARBA00023239"/>
    </source>
</evidence>
<dbReference type="NCBIfam" id="TIGR00723">
    <property type="entry name" value="ttdB_fumA_fumB"/>
    <property type="match status" value="1"/>
</dbReference>
<dbReference type="GO" id="GO:0016836">
    <property type="term" value="F:hydro-lyase activity"/>
    <property type="evidence" value="ECO:0007669"/>
    <property type="project" value="InterPro"/>
</dbReference>
<gene>
    <name evidence="4" type="ORF">SAMN03080603_01394</name>
</gene>
<protein>
    <submittedName>
        <fullName evidence="4">Fumarate hydratase subunit beta</fullName>
    </submittedName>
</protein>
<evidence type="ECO:0000259" key="3">
    <source>
        <dbReference type="Pfam" id="PF05683"/>
    </source>
</evidence>